<reference evidence="1" key="1">
    <citation type="journal article" date="2011" name="Plant Physiol.">
        <title>Comprehensive sequence analysis of 24,783 barley full-length cDNAs derived from 12 clone libraries.</title>
        <authorList>
            <person name="Matsumoto T."/>
            <person name="Tanaka T."/>
            <person name="Sakai H."/>
            <person name="Amano N."/>
            <person name="Kanamori H."/>
            <person name="Kurita K."/>
            <person name="Kikuta A."/>
            <person name="Kamiya K."/>
            <person name="Yamamoto M."/>
            <person name="Ikawa H."/>
            <person name="Fujii N."/>
            <person name="Hori K."/>
            <person name="Itoh T."/>
            <person name="Sato K."/>
        </authorList>
    </citation>
    <scope>NUCLEOTIDE SEQUENCE</scope>
    <source>
        <tissue evidence="1">Seed</tissue>
    </source>
</reference>
<dbReference type="AlphaFoldDB" id="F2EAT8"/>
<dbReference type="EMBL" id="AK373263">
    <property type="protein sequence ID" value="BAK04460.1"/>
    <property type="molecule type" value="mRNA"/>
</dbReference>
<sequence length="78" mass="8803">MPVKQHLSWCNRRRGDSGHAMAKFDRSCMKVVIPPFAIAEILLEQLQQAETEVQMCLGPKFRVGCPGKLALLRSLPHM</sequence>
<proteinExistence type="evidence at transcript level"/>
<accession>F2EAT8</accession>
<name>F2EAT8_HORVV</name>
<evidence type="ECO:0000313" key="1">
    <source>
        <dbReference type="EMBL" id="BAK04460.1"/>
    </source>
</evidence>
<organism evidence="1">
    <name type="scientific">Hordeum vulgare subsp. vulgare</name>
    <name type="common">Domesticated barley</name>
    <dbReference type="NCBI Taxonomy" id="112509"/>
    <lineage>
        <taxon>Eukaryota</taxon>
        <taxon>Viridiplantae</taxon>
        <taxon>Streptophyta</taxon>
        <taxon>Embryophyta</taxon>
        <taxon>Tracheophyta</taxon>
        <taxon>Spermatophyta</taxon>
        <taxon>Magnoliopsida</taxon>
        <taxon>Liliopsida</taxon>
        <taxon>Poales</taxon>
        <taxon>Poaceae</taxon>
        <taxon>BOP clade</taxon>
        <taxon>Pooideae</taxon>
        <taxon>Triticodae</taxon>
        <taxon>Triticeae</taxon>
        <taxon>Hordeinae</taxon>
        <taxon>Hordeum</taxon>
    </lineage>
</organism>
<protein>
    <submittedName>
        <fullName evidence="1">Predicted protein</fullName>
    </submittedName>
</protein>